<name>A0A9D1P2K1_9FIRM</name>
<feature type="domain" description="HTH lacI-type" evidence="7">
    <location>
        <begin position="1"/>
        <end position="23"/>
    </location>
</feature>
<keyword evidence="3 9" id="KW-0762">Sugar transport</keyword>
<dbReference type="GO" id="GO:0005737">
    <property type="term" value="C:cytoplasm"/>
    <property type="evidence" value="ECO:0007669"/>
    <property type="project" value="UniProtKB-SubCell"/>
</dbReference>
<dbReference type="GO" id="GO:0016301">
    <property type="term" value="F:kinase activity"/>
    <property type="evidence" value="ECO:0007669"/>
    <property type="project" value="UniProtKB-KW"/>
</dbReference>
<evidence type="ECO:0000259" key="7">
    <source>
        <dbReference type="PROSITE" id="PS50932"/>
    </source>
</evidence>
<dbReference type="SUPFAM" id="SSF51261">
    <property type="entry name" value="Duplicated hybrid motif"/>
    <property type="match status" value="1"/>
</dbReference>
<dbReference type="InterPro" id="IPR001387">
    <property type="entry name" value="Cro/C1-type_HTH"/>
</dbReference>
<evidence type="ECO:0000256" key="2">
    <source>
        <dbReference type="ARBA" id="ARBA00022448"/>
    </source>
</evidence>
<protein>
    <submittedName>
        <fullName evidence="9">PTS glucose transporter subunit IIA</fullName>
    </submittedName>
</protein>
<dbReference type="AlphaFoldDB" id="A0A9D1P2K1"/>
<dbReference type="InterPro" id="IPR050890">
    <property type="entry name" value="PTS_EIIA_component"/>
</dbReference>
<dbReference type="SMART" id="SM00354">
    <property type="entry name" value="HTH_LACI"/>
    <property type="match status" value="1"/>
</dbReference>
<gene>
    <name evidence="9" type="ORF">IAB71_03440</name>
</gene>
<dbReference type="GO" id="GO:0006355">
    <property type="term" value="P:regulation of DNA-templated transcription"/>
    <property type="evidence" value="ECO:0007669"/>
    <property type="project" value="InterPro"/>
</dbReference>
<reference evidence="9" key="2">
    <citation type="journal article" date="2021" name="PeerJ">
        <title>Extensive microbial diversity within the chicken gut microbiome revealed by metagenomics and culture.</title>
        <authorList>
            <person name="Gilroy R."/>
            <person name="Ravi A."/>
            <person name="Getino M."/>
            <person name="Pursley I."/>
            <person name="Horton D.L."/>
            <person name="Alikhan N.F."/>
            <person name="Baker D."/>
            <person name="Gharbi K."/>
            <person name="Hall N."/>
            <person name="Watson M."/>
            <person name="Adriaenssens E.M."/>
            <person name="Foster-Nyarko E."/>
            <person name="Jarju S."/>
            <person name="Secka A."/>
            <person name="Antonio M."/>
            <person name="Oren A."/>
            <person name="Chaudhuri R.R."/>
            <person name="La Ragione R."/>
            <person name="Hildebrand F."/>
            <person name="Pallen M.J."/>
        </authorList>
    </citation>
    <scope>NUCLEOTIDE SEQUENCE</scope>
    <source>
        <strain evidence="9">CHK188-20938</strain>
    </source>
</reference>
<feature type="domain" description="HTH cro/C1-type" evidence="8">
    <location>
        <begin position="1"/>
        <end position="23"/>
    </location>
</feature>
<comment type="subcellular location">
    <subcellularLocation>
        <location evidence="1">Cytoplasm</location>
    </subcellularLocation>
</comment>
<evidence type="ECO:0000313" key="10">
    <source>
        <dbReference type="Proteomes" id="UP000824169"/>
    </source>
</evidence>
<dbReference type="Gene3D" id="2.70.70.10">
    <property type="entry name" value="Glucose Permease (Domain IIA)"/>
    <property type="match status" value="1"/>
</dbReference>
<keyword evidence="4" id="KW-0808">Transferase</keyword>
<evidence type="ECO:0000256" key="3">
    <source>
        <dbReference type="ARBA" id="ARBA00022597"/>
    </source>
</evidence>
<dbReference type="EMBL" id="DVOO01000011">
    <property type="protein sequence ID" value="HIV24831.1"/>
    <property type="molecule type" value="Genomic_DNA"/>
</dbReference>
<proteinExistence type="predicted"/>
<comment type="caution">
    <text evidence="9">The sequence shown here is derived from an EMBL/GenBank/DDBJ whole genome shotgun (WGS) entry which is preliminary data.</text>
</comment>
<evidence type="ECO:0000256" key="6">
    <source>
        <dbReference type="ARBA" id="ARBA00022777"/>
    </source>
</evidence>
<keyword evidence="5" id="KW-0598">Phosphotransferase system</keyword>
<reference evidence="9" key="1">
    <citation type="submission" date="2020-10" db="EMBL/GenBank/DDBJ databases">
        <authorList>
            <person name="Gilroy R."/>
        </authorList>
    </citation>
    <scope>NUCLEOTIDE SEQUENCE</scope>
    <source>
        <strain evidence="9">CHK188-20938</strain>
    </source>
</reference>
<dbReference type="PANTHER" id="PTHR45008">
    <property type="entry name" value="PTS SYSTEM GLUCOSE-SPECIFIC EIIA COMPONENT"/>
    <property type="match status" value="1"/>
</dbReference>
<dbReference type="PANTHER" id="PTHR45008:SF1">
    <property type="entry name" value="PTS SYSTEM GLUCOSE-SPECIFIC EIIA COMPONENT"/>
    <property type="match status" value="1"/>
</dbReference>
<dbReference type="PROSITE" id="PS50932">
    <property type="entry name" value="HTH_LACI_2"/>
    <property type="match status" value="1"/>
</dbReference>
<sequence>MTINEIAEMAGVSRATVSRYLNGAHDTSHVSDGETVEKGQLLLEFDIPAITAAGYDITTPVIVTNSDDYQQVELLASGSVSPGTEVLKVW</sequence>
<dbReference type="SUPFAM" id="SSF47413">
    <property type="entry name" value="lambda repressor-like DNA-binding domains"/>
    <property type="match status" value="1"/>
</dbReference>
<accession>A0A9D1P2K1</accession>
<dbReference type="InterPro" id="IPR000843">
    <property type="entry name" value="HTH_LacI"/>
</dbReference>
<dbReference type="GO" id="GO:0009401">
    <property type="term" value="P:phosphoenolpyruvate-dependent sugar phosphotransferase system"/>
    <property type="evidence" value="ECO:0007669"/>
    <property type="project" value="UniProtKB-KW"/>
</dbReference>
<evidence type="ECO:0000313" key="9">
    <source>
        <dbReference type="EMBL" id="HIV24831.1"/>
    </source>
</evidence>
<dbReference type="PRINTS" id="PR00036">
    <property type="entry name" value="HTHLACI"/>
</dbReference>
<evidence type="ECO:0000259" key="8">
    <source>
        <dbReference type="PROSITE" id="PS50943"/>
    </source>
</evidence>
<dbReference type="InterPro" id="IPR010982">
    <property type="entry name" value="Lambda_DNA-bd_dom_sf"/>
</dbReference>
<keyword evidence="2" id="KW-0813">Transport</keyword>
<dbReference type="PROSITE" id="PS50943">
    <property type="entry name" value="HTH_CROC1"/>
    <property type="match status" value="1"/>
</dbReference>
<dbReference type="InterPro" id="IPR011055">
    <property type="entry name" value="Dup_hybrid_motif"/>
</dbReference>
<evidence type="ECO:0000256" key="1">
    <source>
        <dbReference type="ARBA" id="ARBA00004496"/>
    </source>
</evidence>
<dbReference type="Proteomes" id="UP000824169">
    <property type="component" value="Unassembled WGS sequence"/>
</dbReference>
<dbReference type="InterPro" id="IPR001127">
    <property type="entry name" value="PTS_EIIA_1_perm"/>
</dbReference>
<dbReference type="CDD" id="cd00093">
    <property type="entry name" value="HTH_XRE"/>
    <property type="match status" value="1"/>
</dbReference>
<evidence type="ECO:0000256" key="4">
    <source>
        <dbReference type="ARBA" id="ARBA00022679"/>
    </source>
</evidence>
<keyword evidence="6" id="KW-0418">Kinase</keyword>
<dbReference type="GO" id="GO:0003677">
    <property type="term" value="F:DNA binding"/>
    <property type="evidence" value="ECO:0007669"/>
    <property type="project" value="InterPro"/>
</dbReference>
<organism evidence="9 10">
    <name type="scientific">Candidatus Scatomonas pullistercoris</name>
    <dbReference type="NCBI Taxonomy" id="2840920"/>
    <lineage>
        <taxon>Bacteria</taxon>
        <taxon>Bacillati</taxon>
        <taxon>Bacillota</taxon>
        <taxon>Clostridia</taxon>
        <taxon>Lachnospirales</taxon>
        <taxon>Lachnospiraceae</taxon>
        <taxon>Lachnospiraceae incertae sedis</taxon>
        <taxon>Candidatus Scatomonas</taxon>
    </lineage>
</organism>
<evidence type="ECO:0000256" key="5">
    <source>
        <dbReference type="ARBA" id="ARBA00022683"/>
    </source>
</evidence>
<dbReference type="PROSITE" id="PS00356">
    <property type="entry name" value="HTH_LACI_1"/>
    <property type="match status" value="1"/>
</dbReference>
<dbReference type="Pfam" id="PF00358">
    <property type="entry name" value="PTS_EIIA_1"/>
    <property type="match status" value="1"/>
</dbReference>